<evidence type="ECO:0000313" key="12">
    <source>
        <dbReference type="EMBL" id="CAB4858304.1"/>
    </source>
</evidence>
<keyword evidence="5" id="KW-0547">Nucleotide-binding</keyword>
<dbReference type="Gene3D" id="3.40.50.300">
    <property type="entry name" value="P-loop containing nucleotide triphosphate hydrolases"/>
    <property type="match status" value="1"/>
</dbReference>
<feature type="domain" description="Thymidylate kinase-like" evidence="9">
    <location>
        <begin position="9"/>
        <end position="194"/>
    </location>
</feature>
<evidence type="ECO:0000256" key="4">
    <source>
        <dbReference type="ARBA" id="ARBA00022727"/>
    </source>
</evidence>
<dbReference type="AlphaFoldDB" id="A0A6J6W1Q1"/>
<dbReference type="PANTHER" id="PTHR10344:SF4">
    <property type="entry name" value="UMP-CMP KINASE 2, MITOCHONDRIAL"/>
    <property type="match status" value="1"/>
</dbReference>
<dbReference type="GO" id="GO:0005524">
    <property type="term" value="F:ATP binding"/>
    <property type="evidence" value="ECO:0007669"/>
    <property type="project" value="UniProtKB-KW"/>
</dbReference>
<dbReference type="GO" id="GO:0006227">
    <property type="term" value="P:dUDP biosynthetic process"/>
    <property type="evidence" value="ECO:0007669"/>
    <property type="project" value="TreeGrafter"/>
</dbReference>
<evidence type="ECO:0000256" key="1">
    <source>
        <dbReference type="ARBA" id="ARBA00009776"/>
    </source>
</evidence>
<evidence type="ECO:0000256" key="6">
    <source>
        <dbReference type="ARBA" id="ARBA00022777"/>
    </source>
</evidence>
<dbReference type="EC" id="2.7.4.9" evidence="2"/>
<dbReference type="GO" id="GO:0006235">
    <property type="term" value="P:dTTP biosynthetic process"/>
    <property type="evidence" value="ECO:0007669"/>
    <property type="project" value="TreeGrafter"/>
</dbReference>
<dbReference type="InterPro" id="IPR039430">
    <property type="entry name" value="Thymidylate_kin-like_dom"/>
</dbReference>
<evidence type="ECO:0000256" key="2">
    <source>
        <dbReference type="ARBA" id="ARBA00012980"/>
    </source>
</evidence>
<evidence type="ECO:0000313" key="10">
    <source>
        <dbReference type="EMBL" id="CAB4713803.1"/>
    </source>
</evidence>
<dbReference type="GO" id="GO:0006233">
    <property type="term" value="P:dTDP biosynthetic process"/>
    <property type="evidence" value="ECO:0007669"/>
    <property type="project" value="InterPro"/>
</dbReference>
<evidence type="ECO:0000259" key="9">
    <source>
        <dbReference type="Pfam" id="PF02223"/>
    </source>
</evidence>
<gene>
    <name evidence="10" type="ORF">UFOPK2658_00574</name>
    <name evidence="11" type="ORF">UFOPK2880_01306</name>
    <name evidence="12" type="ORF">UFOPK3304_00307</name>
</gene>
<sequence>MKTPVYIAFEGIEGCGKTTQASRLVASLQLLDAGSVLTRETGGTDIGARIREVLHDTANTHLDAIAEALLIAGDRAQHRAEVLAPALAAGHHVVSDRSVYSTIAYQGYGRQLPLDTVRAVNDWALQSRWPDLVVLLDVSHEHAMSRLAHRDLDRFEQEDSDFFQRVRDGFHAMAANDPQHWVIIEAVGDPDVIEQAVRAAVTERLGI</sequence>
<reference evidence="11" key="1">
    <citation type="submission" date="2020-05" db="EMBL/GenBank/DDBJ databases">
        <authorList>
            <person name="Chiriac C."/>
            <person name="Salcher M."/>
            <person name="Ghai R."/>
            <person name="Kavagutti S V."/>
        </authorList>
    </citation>
    <scope>NUCLEOTIDE SEQUENCE</scope>
</reference>
<dbReference type="FunFam" id="3.40.50.300:FF:000225">
    <property type="entry name" value="Thymidylate kinase"/>
    <property type="match status" value="1"/>
</dbReference>
<keyword evidence="3" id="KW-0808">Transferase</keyword>
<dbReference type="GO" id="GO:0004798">
    <property type="term" value="F:dTMP kinase activity"/>
    <property type="evidence" value="ECO:0007669"/>
    <property type="project" value="UniProtKB-EC"/>
</dbReference>
<proteinExistence type="inferred from homology"/>
<dbReference type="CDD" id="cd01672">
    <property type="entry name" value="TMPK"/>
    <property type="match status" value="1"/>
</dbReference>
<dbReference type="GO" id="GO:0005829">
    <property type="term" value="C:cytosol"/>
    <property type="evidence" value="ECO:0007669"/>
    <property type="project" value="TreeGrafter"/>
</dbReference>
<comment type="similarity">
    <text evidence="1">Belongs to the thymidylate kinase family.</text>
</comment>
<dbReference type="EMBL" id="CAFBLJ010000009">
    <property type="protein sequence ID" value="CAB4858304.1"/>
    <property type="molecule type" value="Genomic_DNA"/>
</dbReference>
<dbReference type="HAMAP" id="MF_00165">
    <property type="entry name" value="Thymidylate_kinase"/>
    <property type="match status" value="1"/>
</dbReference>
<evidence type="ECO:0000313" key="11">
    <source>
        <dbReference type="EMBL" id="CAB4778912.1"/>
    </source>
</evidence>
<keyword evidence="6" id="KW-0418">Kinase</keyword>
<dbReference type="EMBL" id="CAEZZP010000091">
    <property type="protein sequence ID" value="CAB4778912.1"/>
    <property type="molecule type" value="Genomic_DNA"/>
</dbReference>
<dbReference type="PANTHER" id="PTHR10344">
    <property type="entry name" value="THYMIDYLATE KINASE"/>
    <property type="match status" value="1"/>
</dbReference>
<evidence type="ECO:0000256" key="7">
    <source>
        <dbReference type="ARBA" id="ARBA00022840"/>
    </source>
</evidence>
<protein>
    <recommendedName>
        <fullName evidence="2">dTMP kinase</fullName>
        <ecNumber evidence="2">2.7.4.9</ecNumber>
    </recommendedName>
</protein>
<evidence type="ECO:0000256" key="8">
    <source>
        <dbReference type="ARBA" id="ARBA00048743"/>
    </source>
</evidence>
<comment type="catalytic activity">
    <reaction evidence="8">
        <text>dTMP + ATP = dTDP + ADP</text>
        <dbReference type="Rhea" id="RHEA:13517"/>
        <dbReference type="ChEBI" id="CHEBI:30616"/>
        <dbReference type="ChEBI" id="CHEBI:58369"/>
        <dbReference type="ChEBI" id="CHEBI:63528"/>
        <dbReference type="ChEBI" id="CHEBI:456216"/>
        <dbReference type="EC" id="2.7.4.9"/>
    </reaction>
</comment>
<name>A0A6J6W1Q1_9ZZZZ</name>
<dbReference type="PROSITE" id="PS01331">
    <property type="entry name" value="THYMIDYLATE_KINASE"/>
    <property type="match status" value="1"/>
</dbReference>
<keyword evidence="4" id="KW-0545">Nucleotide biosynthesis</keyword>
<accession>A0A6J6W1Q1</accession>
<dbReference type="InterPro" id="IPR027417">
    <property type="entry name" value="P-loop_NTPase"/>
</dbReference>
<organism evidence="11">
    <name type="scientific">freshwater metagenome</name>
    <dbReference type="NCBI Taxonomy" id="449393"/>
    <lineage>
        <taxon>unclassified sequences</taxon>
        <taxon>metagenomes</taxon>
        <taxon>ecological metagenomes</taxon>
    </lineage>
</organism>
<evidence type="ECO:0000256" key="3">
    <source>
        <dbReference type="ARBA" id="ARBA00022679"/>
    </source>
</evidence>
<dbReference type="Pfam" id="PF02223">
    <property type="entry name" value="Thymidylate_kin"/>
    <property type="match status" value="1"/>
</dbReference>
<keyword evidence="7" id="KW-0067">ATP-binding</keyword>
<dbReference type="NCBIfam" id="TIGR00041">
    <property type="entry name" value="DTMP_kinase"/>
    <property type="match status" value="1"/>
</dbReference>
<dbReference type="SUPFAM" id="SSF52540">
    <property type="entry name" value="P-loop containing nucleoside triphosphate hydrolases"/>
    <property type="match status" value="1"/>
</dbReference>
<evidence type="ECO:0000256" key="5">
    <source>
        <dbReference type="ARBA" id="ARBA00022741"/>
    </source>
</evidence>
<dbReference type="InterPro" id="IPR018094">
    <property type="entry name" value="Thymidylate_kinase"/>
</dbReference>
<dbReference type="InterPro" id="IPR018095">
    <property type="entry name" value="Thymidylate_kin_CS"/>
</dbReference>
<dbReference type="EMBL" id="CAEZYH010000014">
    <property type="protein sequence ID" value="CAB4713803.1"/>
    <property type="molecule type" value="Genomic_DNA"/>
</dbReference>